<dbReference type="EnsemblMetazoa" id="tetur90g00040.1">
    <property type="protein sequence ID" value="tetur90g00040.1"/>
    <property type="gene ID" value="tetur90g00040"/>
</dbReference>
<organism evidence="1 2">
    <name type="scientific">Tetranychus urticae</name>
    <name type="common">Two-spotted spider mite</name>
    <dbReference type="NCBI Taxonomy" id="32264"/>
    <lineage>
        <taxon>Eukaryota</taxon>
        <taxon>Metazoa</taxon>
        <taxon>Ecdysozoa</taxon>
        <taxon>Arthropoda</taxon>
        <taxon>Chelicerata</taxon>
        <taxon>Arachnida</taxon>
        <taxon>Acari</taxon>
        <taxon>Acariformes</taxon>
        <taxon>Trombidiformes</taxon>
        <taxon>Prostigmata</taxon>
        <taxon>Eleutherengona</taxon>
        <taxon>Raphignathae</taxon>
        <taxon>Tetranychoidea</taxon>
        <taxon>Tetranychidae</taxon>
        <taxon>Tetranychus</taxon>
    </lineage>
</organism>
<keyword evidence="2" id="KW-1185">Reference proteome</keyword>
<dbReference type="EMBL" id="CAEY01001967">
    <property type="status" value="NOT_ANNOTATED_CDS"/>
    <property type="molecule type" value="Genomic_DNA"/>
</dbReference>
<dbReference type="AlphaFoldDB" id="T1L6K6"/>
<reference evidence="1" key="2">
    <citation type="submission" date="2015-06" db="UniProtKB">
        <authorList>
            <consortium name="EnsemblMetazoa"/>
        </authorList>
    </citation>
    <scope>IDENTIFICATION</scope>
</reference>
<evidence type="ECO:0000313" key="2">
    <source>
        <dbReference type="Proteomes" id="UP000015104"/>
    </source>
</evidence>
<sequence>MTHKSYGRLLTVSGCASIEIDPSIPEASHLSDWYATNGDSIDAVSLTVGIFGDISSISSWPSDVSADEVFYTNLEVIITSCTGQVYKACTDTEPALKDQVLLQKETTDVPDFEDDLSPLLEVLIGRKFRFNIKTRQNIYHTCNVQHSFKSFSEVISLGDEELYCLFSFYRTKHLMCPPEKAT</sequence>
<accession>T1L6K6</accession>
<protein>
    <submittedName>
        <fullName evidence="1">Uncharacterized protein</fullName>
    </submittedName>
</protein>
<name>T1L6K6_TETUR</name>
<dbReference type="HOGENOM" id="CLU_1483864_0_0_1"/>
<reference evidence="2" key="1">
    <citation type="submission" date="2011-08" db="EMBL/GenBank/DDBJ databases">
        <authorList>
            <person name="Rombauts S."/>
        </authorList>
    </citation>
    <scope>NUCLEOTIDE SEQUENCE</scope>
    <source>
        <strain evidence="2">London</strain>
    </source>
</reference>
<proteinExistence type="predicted"/>
<evidence type="ECO:0000313" key="1">
    <source>
        <dbReference type="EnsemblMetazoa" id="tetur90g00040.1"/>
    </source>
</evidence>
<dbReference type="Proteomes" id="UP000015104">
    <property type="component" value="Unassembled WGS sequence"/>
</dbReference>